<sequence length="158" mass="17757">MNLTLTEPERITLQQLSLNHPHRDIRTKGYGLLLLARKFTPQQIADEIGCSWRVTYDWFHAWEQSGIVGLLGGHQEGRYPAMSPEMITTAVEVATSESLSLARIAQRVEEIHGPLPCSLSTLAKTLKKTGYDLQEDSLFFKKNAIAKRSQKSQSCCIN</sequence>
<dbReference type="Pfam" id="PF13384">
    <property type="entry name" value="HTH_23"/>
    <property type="match status" value="1"/>
</dbReference>
<evidence type="ECO:0000313" key="4">
    <source>
        <dbReference type="Proteomes" id="UP000251351"/>
    </source>
</evidence>
<dbReference type="RefSeq" id="WP_134950053.1">
    <property type="nucleotide sequence ID" value="NZ_CP176650.1"/>
</dbReference>
<protein>
    <submittedName>
        <fullName evidence="1">Helix-turn-helix domain-containing protein</fullName>
    </submittedName>
    <submittedName>
        <fullName evidence="2">Transposase</fullName>
    </submittedName>
</protein>
<accession>A0A5U3EU51</accession>
<organism evidence="1">
    <name type="scientific">Salmonella enterica I</name>
    <dbReference type="NCBI Taxonomy" id="59201"/>
    <lineage>
        <taxon>Bacteria</taxon>
        <taxon>Pseudomonadati</taxon>
        <taxon>Pseudomonadota</taxon>
        <taxon>Gammaproteobacteria</taxon>
        <taxon>Enterobacterales</taxon>
        <taxon>Enterobacteriaceae</taxon>
        <taxon>Salmonella</taxon>
    </lineage>
</organism>
<dbReference type="EMBL" id="QARO01000022">
    <property type="protein sequence ID" value="PUF55157.1"/>
    <property type="molecule type" value="Genomic_DNA"/>
</dbReference>
<dbReference type="Proteomes" id="UP000251540">
    <property type="component" value="Unassembled WGS sequence"/>
</dbReference>
<dbReference type="Proteomes" id="UP000839575">
    <property type="component" value="Unassembled WGS sequence"/>
</dbReference>
<comment type="caution">
    <text evidence="1">The sequence shown here is derived from an EMBL/GenBank/DDBJ whole genome shotgun (WGS) entry which is preliminary data.</text>
</comment>
<evidence type="ECO:0000313" key="5">
    <source>
        <dbReference type="Proteomes" id="UP000251540"/>
    </source>
</evidence>
<reference evidence="4 5" key="1">
    <citation type="submission" date="2018-04" db="EMBL/GenBank/DDBJ databases">
        <title>Whole genome sequencing of Salmonella enterica.</title>
        <authorList>
            <person name="Bell R."/>
        </authorList>
    </citation>
    <scope>NUCLEOTIDE SEQUENCE [LARGE SCALE GENOMIC DNA]</scope>
    <source>
        <strain evidence="2 5">CFSAN058609</strain>
        <strain evidence="3 4">CFSAN058610</strain>
    </source>
</reference>
<dbReference type="AlphaFoldDB" id="A0A5U3EU51"/>
<name>A0A5U3EU51_SALET</name>
<reference evidence="1" key="2">
    <citation type="submission" date="2018-07" db="EMBL/GenBank/DDBJ databases">
        <authorList>
            <consortium name="GenomeTrakr network: Whole genome sequencing for foodborne pathogen traceback"/>
        </authorList>
    </citation>
    <scope>NUCLEOTIDE SEQUENCE [LARGE SCALE GENOMIC DNA]</scope>
    <source>
        <strain evidence="1">CFSAN002851</strain>
    </source>
</reference>
<dbReference type="EMBL" id="QARP01000023">
    <property type="protein sequence ID" value="PUF30694.1"/>
    <property type="molecule type" value="Genomic_DNA"/>
</dbReference>
<evidence type="ECO:0000313" key="1">
    <source>
        <dbReference type="EMBL" id="EBP4000505.1"/>
    </source>
</evidence>
<proteinExistence type="predicted"/>
<evidence type="ECO:0000313" key="3">
    <source>
        <dbReference type="EMBL" id="PUF55157.1"/>
    </source>
</evidence>
<gene>
    <name evidence="3" type="ORF">DAX73_21430</name>
    <name evidence="2" type="ORF">DAX92_21180</name>
    <name evidence="1" type="ORF">S301_18060</name>
</gene>
<dbReference type="EMBL" id="AAGLPX010000038">
    <property type="protein sequence ID" value="EBP4000505.1"/>
    <property type="molecule type" value="Genomic_DNA"/>
</dbReference>
<dbReference type="Proteomes" id="UP000251351">
    <property type="component" value="Unassembled WGS sequence"/>
</dbReference>
<dbReference type="InterPro" id="IPR009057">
    <property type="entry name" value="Homeodomain-like_sf"/>
</dbReference>
<evidence type="ECO:0000313" key="2">
    <source>
        <dbReference type="EMBL" id="PUF30694.1"/>
    </source>
</evidence>
<dbReference type="SUPFAM" id="SSF46689">
    <property type="entry name" value="Homeodomain-like"/>
    <property type="match status" value="1"/>
</dbReference>